<evidence type="ECO:0000313" key="3">
    <source>
        <dbReference type="EMBL" id="OZS45649.1"/>
    </source>
</evidence>
<protein>
    <recommendedName>
        <fullName evidence="5">Tetratricopeptide repeat protein</fullName>
    </recommendedName>
</protein>
<name>A0ABX4G3A7_9GAMM</name>
<dbReference type="InterPro" id="IPR019734">
    <property type="entry name" value="TPR_rpt"/>
</dbReference>
<keyword evidence="4" id="KW-1185">Reference proteome</keyword>
<keyword evidence="2" id="KW-0802">TPR repeat</keyword>
<dbReference type="RefSeq" id="WP_094955858.1">
    <property type="nucleotide sequence ID" value="NZ_NOIF01000005.1"/>
</dbReference>
<accession>A0ABX4G3A7</accession>
<evidence type="ECO:0000256" key="2">
    <source>
        <dbReference type="ARBA" id="ARBA00022803"/>
    </source>
</evidence>
<dbReference type="Proteomes" id="UP000215999">
    <property type="component" value="Unassembled WGS sequence"/>
</dbReference>
<gene>
    <name evidence="3" type="ORF">ASV53_01760</name>
</gene>
<evidence type="ECO:0000256" key="1">
    <source>
        <dbReference type="ARBA" id="ARBA00022737"/>
    </source>
</evidence>
<dbReference type="SMART" id="SM00028">
    <property type="entry name" value="TPR"/>
    <property type="match status" value="4"/>
</dbReference>
<evidence type="ECO:0008006" key="5">
    <source>
        <dbReference type="Google" id="ProtNLM"/>
    </source>
</evidence>
<keyword evidence="1" id="KW-0677">Repeat</keyword>
<dbReference type="InterPro" id="IPR051685">
    <property type="entry name" value="Ycf3/AcsC/BcsC/TPR_MFPF"/>
</dbReference>
<reference evidence="3 4" key="1">
    <citation type="journal article" date="2016" name="Antonie Van Leeuwenhoek">
        <title>Photobacterium sanguinicancri sp. nov. isolated from marine animals.</title>
        <authorList>
            <person name="Gomez-Gil B."/>
            <person name="Roque A."/>
            <person name="Rotllant G."/>
            <person name="Romalde J.L."/>
            <person name="Doce A."/>
            <person name="Eggermont M."/>
            <person name="Defoirdt T."/>
        </authorList>
    </citation>
    <scope>NUCLEOTIDE SEQUENCE [LARGE SCALE GENOMIC DNA]</scope>
    <source>
        <strain evidence="3 4">CAIM 1827</strain>
    </source>
</reference>
<sequence length="704" mass="80318">MTSETSNTSLTLEEAFNLAVEHYQKGEKETARNIFEQILAASPDSLPVLQVLSVLDMEDHDFTAAETKLRHAQSLAPQDLSLTLDLAIAIKAQGRNKDALSLTEDVLSLDPTNATALQLRQELTALMGQRGASKRDEKQLDQIKQHKAQQLDTEIAETLAVAETLMTQGQNEQAEQLIVAILSLDENNRDAIHKWSQLLMVQEKNIEAAHQLKRLLSINPADELAALLLSKVYARLNQYSEGRLVCQNFVREAGQHAQIEKQWLVMCVKDKQWIQGETLGKALKQRYPEDNDICYLYTLCSFHLLRNRHNYTPEAMQATIDCIDQAMVGASQKRLNELLSYKAEVTWYLGDIQQAESYFTDVFRMTPDNLQMRWLQHILFLHRNNWQEYYPAYELGIELDERVNHTSDMPRWHASLSTKEETVIVLPEQGVGDEIRFYHNLNFIIERVKKVFVACDQRLVPYLSLAYPTVSYIPLKRSQEKHLLDIPTEVVQQCTSWIPAGSLGGEIYNETGKHWAKPHYGVFPADLKQQWQDKVDTQHSGKGLRIGISWRSGLGSASRNINFLKIHEVAHFIKQFPDASFYNLQYGECSKELKKIEKLSGVKVIQLEGLDLRDDFLATAAVMNSLDIVFTAPTAVHMLTVTTTTPCYVYGAGSNESNFAEPTEYFGDMNEKQEFFFRFPPMMGNKYPMIEAISQRIKNDFADQ</sequence>
<dbReference type="SUPFAM" id="SSF48452">
    <property type="entry name" value="TPR-like"/>
    <property type="match status" value="1"/>
</dbReference>
<evidence type="ECO:0000313" key="4">
    <source>
        <dbReference type="Proteomes" id="UP000215999"/>
    </source>
</evidence>
<organism evidence="3 4">
    <name type="scientific">Photobacterium sanguinicancri</name>
    <dbReference type="NCBI Taxonomy" id="875932"/>
    <lineage>
        <taxon>Bacteria</taxon>
        <taxon>Pseudomonadati</taxon>
        <taxon>Pseudomonadota</taxon>
        <taxon>Gammaproteobacteria</taxon>
        <taxon>Vibrionales</taxon>
        <taxon>Vibrionaceae</taxon>
        <taxon>Photobacterium</taxon>
    </lineage>
</organism>
<dbReference type="InterPro" id="IPR011990">
    <property type="entry name" value="TPR-like_helical_dom_sf"/>
</dbReference>
<dbReference type="EMBL" id="NOIF01000005">
    <property type="protein sequence ID" value="OZS45649.1"/>
    <property type="molecule type" value="Genomic_DNA"/>
</dbReference>
<dbReference type="PANTHER" id="PTHR44943:SF8">
    <property type="entry name" value="TPR REPEAT-CONTAINING PROTEIN MJ0263"/>
    <property type="match status" value="1"/>
</dbReference>
<comment type="caution">
    <text evidence="3">The sequence shown here is derived from an EMBL/GenBank/DDBJ whole genome shotgun (WGS) entry which is preliminary data.</text>
</comment>
<proteinExistence type="predicted"/>
<dbReference type="Gene3D" id="1.25.40.10">
    <property type="entry name" value="Tetratricopeptide repeat domain"/>
    <property type="match status" value="2"/>
</dbReference>
<dbReference type="PANTHER" id="PTHR44943">
    <property type="entry name" value="CELLULOSE SYNTHASE OPERON PROTEIN C"/>
    <property type="match status" value="1"/>
</dbReference>